<dbReference type="HOGENOM" id="CLU_026974_1_4_6"/>
<dbReference type="GO" id="GO:0015846">
    <property type="term" value="P:polyamine transport"/>
    <property type="evidence" value="ECO:0007669"/>
    <property type="project" value="InterPro"/>
</dbReference>
<keyword evidence="4" id="KW-0574">Periplasm</keyword>
<reference evidence="6 7" key="1">
    <citation type="submission" date="2014-07" db="EMBL/GenBank/DDBJ databases">
        <authorList>
            <person name="Lee K."/>
            <person name="Lim J.Y."/>
            <person name="Hwang I."/>
        </authorList>
    </citation>
    <scope>NUCLEOTIDE SEQUENCE [LARGE SCALE GENOMIC DNA]</scope>
    <source>
        <strain evidence="6 7">KL28</strain>
    </source>
</reference>
<accession>A0A077FAB3</accession>
<dbReference type="PIRSF" id="PIRSF019574">
    <property type="entry name" value="Periplasmic_polyamine_BP"/>
    <property type="match status" value="1"/>
</dbReference>
<feature type="signal peptide" evidence="5">
    <location>
        <begin position="1"/>
        <end position="22"/>
    </location>
</feature>
<dbReference type="EMBL" id="CP009048">
    <property type="protein sequence ID" value="AIL62372.1"/>
    <property type="molecule type" value="Genomic_DNA"/>
</dbReference>
<dbReference type="eggNOG" id="COG0687">
    <property type="taxonomic scope" value="Bacteria"/>
</dbReference>
<evidence type="ECO:0000313" key="6">
    <source>
        <dbReference type="EMBL" id="AIL62372.1"/>
    </source>
</evidence>
<dbReference type="RefSeq" id="WP_038612345.1">
    <property type="nucleotide sequence ID" value="NZ_CP009048.1"/>
</dbReference>
<comment type="subcellular location">
    <subcellularLocation>
        <location evidence="1">Periplasm</location>
    </subcellularLocation>
</comment>
<evidence type="ECO:0000256" key="2">
    <source>
        <dbReference type="ARBA" id="ARBA00022448"/>
    </source>
</evidence>
<dbReference type="PANTHER" id="PTHR30222:SF12">
    <property type="entry name" value="NORSPERMIDINE SENSOR"/>
    <property type="match status" value="1"/>
</dbReference>
<dbReference type="KEGG" id="palk:PSAKL28_32050"/>
<name>A0A077FAB3_9PSED</name>
<evidence type="ECO:0000256" key="1">
    <source>
        <dbReference type="ARBA" id="ARBA00004418"/>
    </source>
</evidence>
<feature type="chain" id="PRO_5001718146" evidence="5">
    <location>
        <begin position="23"/>
        <end position="367"/>
    </location>
</feature>
<dbReference type="SUPFAM" id="SSF53850">
    <property type="entry name" value="Periplasmic binding protein-like II"/>
    <property type="match status" value="1"/>
</dbReference>
<dbReference type="InterPro" id="IPR001188">
    <property type="entry name" value="Sperm_putr-bd"/>
</dbReference>
<dbReference type="PRINTS" id="PR00909">
    <property type="entry name" value="SPERMDNBNDNG"/>
</dbReference>
<organism evidence="6 7">
    <name type="scientific">Pseudomonas alkylphenolica</name>
    <dbReference type="NCBI Taxonomy" id="237609"/>
    <lineage>
        <taxon>Bacteria</taxon>
        <taxon>Pseudomonadati</taxon>
        <taxon>Pseudomonadota</taxon>
        <taxon>Gammaproteobacteria</taxon>
        <taxon>Pseudomonadales</taxon>
        <taxon>Pseudomonadaceae</taxon>
        <taxon>Pseudomonas</taxon>
    </lineage>
</organism>
<dbReference type="GO" id="GO:0019808">
    <property type="term" value="F:polyamine binding"/>
    <property type="evidence" value="ECO:0007669"/>
    <property type="project" value="InterPro"/>
</dbReference>
<dbReference type="Gene3D" id="3.40.190.10">
    <property type="entry name" value="Periplasmic binding protein-like II"/>
    <property type="match status" value="2"/>
</dbReference>
<keyword evidence="2" id="KW-0813">Transport</keyword>
<gene>
    <name evidence="6" type="ORF">PSAKL28_32050</name>
</gene>
<dbReference type="Proteomes" id="UP000028931">
    <property type="component" value="Chromosome"/>
</dbReference>
<dbReference type="Pfam" id="PF13416">
    <property type="entry name" value="SBP_bac_8"/>
    <property type="match status" value="1"/>
</dbReference>
<dbReference type="AlphaFoldDB" id="A0A077FAB3"/>
<dbReference type="PANTHER" id="PTHR30222">
    <property type="entry name" value="SPERMIDINE/PUTRESCINE-BINDING PERIPLASMIC PROTEIN"/>
    <property type="match status" value="1"/>
</dbReference>
<evidence type="ECO:0000256" key="4">
    <source>
        <dbReference type="ARBA" id="ARBA00022764"/>
    </source>
</evidence>
<sequence>MKPFRCLPLALAALLCTAGVQAEEAATPSVHIYNWYDYIAPNTTKEFQQASGIAPVYDVFDNSDVMQGKLMAGRSGYDVVFASGDLLPNLIKAGVLAELDRSQLPNFPHLDPQMLAKLQSNDPGNRYAAPYMWGTTGIGYDQDKVKALLGEQAPVDSWALIFDEANLAKLSECGVAMLDAPNEIIPIALHYLGLPYNSKNPDDYRKAEALLLKLRPHIRYFDSSRFISDLANGNVCVVLGWSGGVFEAKLSAENAGNGRQLRYSIPREGAPIWLENMVLLKQAPNPQQGLAFINYMLKPEVIAASTNYLGYPNANKDATDLVDSNIRDNPTVYPPQAVLDTLFPLEPLPLKLERVRTRVWSQVKTGS</sequence>
<dbReference type="OrthoDB" id="9769319at2"/>
<dbReference type="GO" id="GO:0042597">
    <property type="term" value="C:periplasmic space"/>
    <property type="evidence" value="ECO:0007669"/>
    <property type="project" value="UniProtKB-SubCell"/>
</dbReference>
<dbReference type="CDD" id="cd13659">
    <property type="entry name" value="PBP2_PotF"/>
    <property type="match status" value="1"/>
</dbReference>
<protein>
    <submittedName>
        <fullName evidence="6">Spermidine/putrescine-binding periplasmic protein</fullName>
    </submittedName>
</protein>
<proteinExistence type="predicted"/>
<keyword evidence="3 5" id="KW-0732">Signal</keyword>
<evidence type="ECO:0000256" key="3">
    <source>
        <dbReference type="ARBA" id="ARBA00022729"/>
    </source>
</evidence>
<evidence type="ECO:0000313" key="7">
    <source>
        <dbReference type="Proteomes" id="UP000028931"/>
    </source>
</evidence>
<evidence type="ECO:0000256" key="5">
    <source>
        <dbReference type="SAM" id="SignalP"/>
    </source>
</evidence>
<dbReference type="InterPro" id="IPR006059">
    <property type="entry name" value="SBP"/>
</dbReference>